<comment type="caution">
    <text evidence="11">The sequence shown here is derived from an EMBL/GenBank/DDBJ whole genome shotgun (WGS) entry which is preliminary data.</text>
</comment>
<name>A0A3N0YBJ5_ANAGA</name>
<keyword evidence="5" id="KW-0805">Transcription regulation</keyword>
<dbReference type="GO" id="GO:0045893">
    <property type="term" value="P:positive regulation of DNA-templated transcription"/>
    <property type="evidence" value="ECO:0007669"/>
    <property type="project" value="TreeGrafter"/>
</dbReference>
<evidence type="ECO:0000256" key="7">
    <source>
        <dbReference type="ARBA" id="ARBA00023163"/>
    </source>
</evidence>
<organism evidence="11 12">
    <name type="scientific">Anabarilius grahami</name>
    <name type="common">Kanglang fish</name>
    <name type="synonym">Barilius grahami</name>
    <dbReference type="NCBI Taxonomy" id="495550"/>
    <lineage>
        <taxon>Eukaryota</taxon>
        <taxon>Metazoa</taxon>
        <taxon>Chordata</taxon>
        <taxon>Craniata</taxon>
        <taxon>Vertebrata</taxon>
        <taxon>Euteleostomi</taxon>
        <taxon>Actinopterygii</taxon>
        <taxon>Neopterygii</taxon>
        <taxon>Teleostei</taxon>
        <taxon>Ostariophysi</taxon>
        <taxon>Cypriniformes</taxon>
        <taxon>Xenocyprididae</taxon>
        <taxon>Xenocypridinae</taxon>
        <taxon>Xenocypridinae incertae sedis</taxon>
        <taxon>Anabarilius</taxon>
    </lineage>
</organism>
<dbReference type="Pfam" id="PF14839">
    <property type="entry name" value="DOR"/>
    <property type="match status" value="1"/>
</dbReference>
<dbReference type="GO" id="GO:0005829">
    <property type="term" value="C:cytosol"/>
    <property type="evidence" value="ECO:0007669"/>
    <property type="project" value="UniProtKB-SubCell"/>
</dbReference>
<evidence type="ECO:0000256" key="5">
    <source>
        <dbReference type="ARBA" id="ARBA00023015"/>
    </source>
</evidence>
<evidence type="ECO:0000256" key="9">
    <source>
        <dbReference type="ARBA" id="ARBA00023329"/>
    </source>
</evidence>
<protein>
    <submittedName>
        <fullName evidence="11">Tumor protein p53-inducible nuclear protein 1</fullName>
    </submittedName>
</protein>
<dbReference type="GO" id="GO:0016604">
    <property type="term" value="C:nuclear body"/>
    <property type="evidence" value="ECO:0007669"/>
    <property type="project" value="UniProtKB-SubCell"/>
</dbReference>
<dbReference type="GO" id="GO:0005776">
    <property type="term" value="C:autophagosome"/>
    <property type="evidence" value="ECO:0007669"/>
    <property type="project" value="UniProtKB-SubCell"/>
</dbReference>
<gene>
    <name evidence="11" type="ORF">DPX16_13513</name>
</gene>
<keyword evidence="12" id="KW-1185">Reference proteome</keyword>
<dbReference type="AlphaFoldDB" id="A0A3N0YBJ5"/>
<evidence type="ECO:0000256" key="1">
    <source>
        <dbReference type="ARBA" id="ARBA00004419"/>
    </source>
</evidence>
<dbReference type="PANTHER" id="PTHR31671:SF4">
    <property type="entry name" value="SI:CH211-260E23.9"/>
    <property type="match status" value="1"/>
</dbReference>
<evidence type="ECO:0000256" key="6">
    <source>
        <dbReference type="ARBA" id="ARBA00023159"/>
    </source>
</evidence>
<comment type="subcellular location">
    <subcellularLocation>
        <location evidence="2">Cytoplasm</location>
        <location evidence="2">Cytosol</location>
    </subcellularLocation>
    <subcellularLocation>
        <location evidence="1">Cytoplasmic vesicle</location>
        <location evidence="1">Autophagosome</location>
    </subcellularLocation>
    <subcellularLocation>
        <location evidence="10">Nucleus</location>
        <location evidence="10">Nuclear body</location>
    </subcellularLocation>
</comment>
<reference evidence="11 12" key="1">
    <citation type="submission" date="2018-10" db="EMBL/GenBank/DDBJ databases">
        <title>Genome assembly for a Yunnan-Guizhou Plateau 3E fish, Anabarilius grahami (Regan), and its evolutionary and genetic applications.</title>
        <authorList>
            <person name="Jiang W."/>
        </authorList>
    </citation>
    <scope>NUCLEOTIDE SEQUENCE [LARGE SCALE GENOMIC DNA]</scope>
    <source>
        <strain evidence="11">AG-KIZ</strain>
        <tissue evidence="11">Muscle</tissue>
    </source>
</reference>
<dbReference type="OrthoDB" id="10041339at2759"/>
<sequence length="164" mass="18955">MISRILAQLVGREEKDSDVAEETDNCANLLEFDDGEWVIIKIHENQSLGSADTNILENLLIEHPSMSVYQMRPDQGELGSNEQTEDMARPVPIRRHVSWRLAAWGSPLPCSTILLSVQRARVYNEHKKLTRGALNRQNLARTRYSPSERHYGYFKQPTQRLYNY</sequence>
<dbReference type="EMBL" id="RJVU01047928">
    <property type="protein sequence ID" value="ROL43582.1"/>
    <property type="molecule type" value="Genomic_DNA"/>
</dbReference>
<dbReference type="GO" id="GO:0000045">
    <property type="term" value="P:autophagosome assembly"/>
    <property type="evidence" value="ECO:0007669"/>
    <property type="project" value="TreeGrafter"/>
</dbReference>
<evidence type="ECO:0000256" key="2">
    <source>
        <dbReference type="ARBA" id="ARBA00004514"/>
    </source>
</evidence>
<dbReference type="PANTHER" id="PTHR31671">
    <property type="entry name" value="DIABETES AND OBESITY REGULATED, ISOFORM G"/>
    <property type="match status" value="1"/>
</dbReference>
<evidence type="ECO:0000256" key="4">
    <source>
        <dbReference type="ARBA" id="ARBA00023006"/>
    </source>
</evidence>
<accession>A0A3N0YBJ5</accession>
<keyword evidence="3" id="KW-0963">Cytoplasm</keyword>
<keyword evidence="9" id="KW-0968">Cytoplasmic vesicle</keyword>
<dbReference type="Proteomes" id="UP000281406">
    <property type="component" value="Unassembled WGS sequence"/>
</dbReference>
<keyword evidence="6" id="KW-0010">Activator</keyword>
<keyword evidence="8" id="KW-0539">Nucleus</keyword>
<dbReference type="InterPro" id="IPR029431">
    <property type="entry name" value="TP53INP"/>
</dbReference>
<evidence type="ECO:0000313" key="11">
    <source>
        <dbReference type="EMBL" id="ROL43582.1"/>
    </source>
</evidence>
<keyword evidence="4" id="KW-0072">Autophagy</keyword>
<evidence type="ECO:0000256" key="8">
    <source>
        <dbReference type="ARBA" id="ARBA00023242"/>
    </source>
</evidence>
<dbReference type="GO" id="GO:0031410">
    <property type="term" value="C:cytoplasmic vesicle"/>
    <property type="evidence" value="ECO:0007669"/>
    <property type="project" value="UniProtKB-KW"/>
</dbReference>
<evidence type="ECO:0000256" key="10">
    <source>
        <dbReference type="ARBA" id="ARBA00034306"/>
    </source>
</evidence>
<keyword evidence="7" id="KW-0804">Transcription</keyword>
<proteinExistence type="predicted"/>
<evidence type="ECO:0000313" key="12">
    <source>
        <dbReference type="Proteomes" id="UP000281406"/>
    </source>
</evidence>
<evidence type="ECO:0000256" key="3">
    <source>
        <dbReference type="ARBA" id="ARBA00022490"/>
    </source>
</evidence>